<feature type="transmembrane region" description="Helical" evidence="1">
    <location>
        <begin position="5"/>
        <end position="24"/>
    </location>
</feature>
<gene>
    <name evidence="2" type="ORF">DENIS_4486</name>
</gene>
<dbReference type="EMBL" id="BEXT01000001">
    <property type="protein sequence ID" value="GBC63492.1"/>
    <property type="molecule type" value="Genomic_DNA"/>
</dbReference>
<name>A0A401G2L3_9BACT</name>
<reference evidence="3" key="2">
    <citation type="submission" date="2019-01" db="EMBL/GenBank/DDBJ databases">
        <title>Genome sequence of Desulfonema ishimotonii strain Tokyo 01.</title>
        <authorList>
            <person name="Fukui M."/>
        </authorList>
    </citation>
    <scope>NUCLEOTIDE SEQUENCE [LARGE SCALE GENOMIC DNA]</scope>
    <source>
        <strain evidence="3">Tokyo 01</strain>
    </source>
</reference>
<accession>A0A401G2L3</accession>
<comment type="caution">
    <text evidence="2">The sequence shown here is derived from an EMBL/GenBank/DDBJ whole genome shotgun (WGS) entry which is preliminary data.</text>
</comment>
<keyword evidence="3" id="KW-1185">Reference proteome</keyword>
<evidence type="ECO:0000256" key="1">
    <source>
        <dbReference type="SAM" id="Phobius"/>
    </source>
</evidence>
<dbReference type="RefSeq" id="WP_166405243.1">
    <property type="nucleotide sequence ID" value="NZ_BEXT01000001.1"/>
</dbReference>
<proteinExistence type="predicted"/>
<evidence type="ECO:0000313" key="3">
    <source>
        <dbReference type="Proteomes" id="UP000288096"/>
    </source>
</evidence>
<dbReference type="AlphaFoldDB" id="A0A401G2L3"/>
<sequence>MGKYILYLLIAFIIAFAVDFFGVYDIPYIGSPVPDDASFYRKGQERMNDAARDALGEQ</sequence>
<keyword evidence="1" id="KW-0812">Transmembrane</keyword>
<protein>
    <submittedName>
        <fullName evidence="2">Uncharacterized protein</fullName>
    </submittedName>
</protein>
<dbReference type="Proteomes" id="UP000288096">
    <property type="component" value="Unassembled WGS sequence"/>
</dbReference>
<organism evidence="2 3">
    <name type="scientific">Desulfonema ishimotonii</name>
    <dbReference type="NCBI Taxonomy" id="45657"/>
    <lineage>
        <taxon>Bacteria</taxon>
        <taxon>Pseudomonadati</taxon>
        <taxon>Thermodesulfobacteriota</taxon>
        <taxon>Desulfobacteria</taxon>
        <taxon>Desulfobacterales</taxon>
        <taxon>Desulfococcaceae</taxon>
        <taxon>Desulfonema</taxon>
    </lineage>
</organism>
<reference evidence="3" key="1">
    <citation type="submission" date="2017-11" db="EMBL/GenBank/DDBJ databases">
        <authorList>
            <person name="Watanabe M."/>
            <person name="Kojima H."/>
        </authorList>
    </citation>
    <scope>NUCLEOTIDE SEQUENCE [LARGE SCALE GENOMIC DNA]</scope>
    <source>
        <strain evidence="3">Tokyo 01</strain>
    </source>
</reference>
<keyword evidence="1" id="KW-1133">Transmembrane helix</keyword>
<evidence type="ECO:0000313" key="2">
    <source>
        <dbReference type="EMBL" id="GBC63492.1"/>
    </source>
</evidence>
<keyword evidence="1" id="KW-0472">Membrane</keyword>